<evidence type="ECO:0000256" key="1">
    <source>
        <dbReference type="SAM" id="MobiDB-lite"/>
    </source>
</evidence>
<dbReference type="AlphaFoldDB" id="A0A2H0VFV9"/>
<evidence type="ECO:0000313" key="2">
    <source>
        <dbReference type="EMBL" id="PIR97180.1"/>
    </source>
</evidence>
<feature type="non-terminal residue" evidence="2">
    <location>
        <position position="92"/>
    </location>
</feature>
<sequence>MVEKVLDIESKATPAEIEYLQVAASFVETESVAEDEPEFILPDGKPAKTTGGTVSTVVGDGNVAPPPPASLTIKLLNSDEVCAGWREPIGEA</sequence>
<name>A0A2H0VFV9_9BACT</name>
<feature type="region of interest" description="Disordered" evidence="1">
    <location>
        <begin position="35"/>
        <end position="63"/>
    </location>
</feature>
<organism evidence="2 3">
    <name type="scientific">Candidatus Doudnabacteria bacterium CG10_big_fil_rev_8_21_14_0_10_41_10</name>
    <dbReference type="NCBI Taxonomy" id="1974551"/>
    <lineage>
        <taxon>Bacteria</taxon>
        <taxon>Candidatus Doudnaibacteriota</taxon>
    </lineage>
</organism>
<comment type="caution">
    <text evidence="2">The sequence shown here is derived from an EMBL/GenBank/DDBJ whole genome shotgun (WGS) entry which is preliminary data.</text>
</comment>
<protein>
    <submittedName>
        <fullName evidence="2">Uncharacterized protein</fullName>
    </submittedName>
</protein>
<dbReference type="EMBL" id="PFAJ01000040">
    <property type="protein sequence ID" value="PIR97180.1"/>
    <property type="molecule type" value="Genomic_DNA"/>
</dbReference>
<gene>
    <name evidence="2" type="ORF">COT91_02775</name>
</gene>
<reference evidence="3" key="1">
    <citation type="submission" date="2017-09" db="EMBL/GenBank/DDBJ databases">
        <title>Depth-based differentiation of microbial function through sediment-hosted aquifers and enrichment of novel symbionts in the deep terrestrial subsurface.</title>
        <authorList>
            <person name="Probst A.J."/>
            <person name="Ladd B."/>
            <person name="Jarett J.K."/>
            <person name="Geller-Mcgrath D.E."/>
            <person name="Sieber C.M.K."/>
            <person name="Emerson J.B."/>
            <person name="Anantharaman K."/>
            <person name="Thomas B.C."/>
            <person name="Malmstrom R."/>
            <person name="Stieglmeier M."/>
            <person name="Klingl A."/>
            <person name="Woyke T."/>
            <person name="Ryan C.M."/>
            <person name="Banfield J.F."/>
        </authorList>
    </citation>
    <scope>NUCLEOTIDE SEQUENCE [LARGE SCALE GENOMIC DNA]</scope>
</reference>
<feature type="compositionally biased region" description="Low complexity" evidence="1">
    <location>
        <begin position="49"/>
        <end position="63"/>
    </location>
</feature>
<evidence type="ECO:0000313" key="3">
    <source>
        <dbReference type="Proteomes" id="UP000230557"/>
    </source>
</evidence>
<proteinExistence type="predicted"/>
<accession>A0A2H0VFV9</accession>
<dbReference type="Proteomes" id="UP000230557">
    <property type="component" value="Unassembled WGS sequence"/>
</dbReference>